<evidence type="ECO:0000256" key="2">
    <source>
        <dbReference type="ARBA" id="ARBA00022448"/>
    </source>
</evidence>
<keyword evidence="6 7" id="KW-0472">Membrane</keyword>
<dbReference type="InterPro" id="IPR000515">
    <property type="entry name" value="MetI-like"/>
</dbReference>
<accession>A0ABT8VFW5</accession>
<evidence type="ECO:0000256" key="3">
    <source>
        <dbReference type="ARBA" id="ARBA00022475"/>
    </source>
</evidence>
<comment type="similarity">
    <text evidence="7">Belongs to the binding-protein-dependent transport system permease family.</text>
</comment>
<evidence type="ECO:0000256" key="6">
    <source>
        <dbReference type="ARBA" id="ARBA00023136"/>
    </source>
</evidence>
<feature type="transmembrane region" description="Helical" evidence="7">
    <location>
        <begin position="7"/>
        <end position="32"/>
    </location>
</feature>
<evidence type="ECO:0000256" key="1">
    <source>
        <dbReference type="ARBA" id="ARBA00004651"/>
    </source>
</evidence>
<evidence type="ECO:0000256" key="7">
    <source>
        <dbReference type="RuleBase" id="RU363032"/>
    </source>
</evidence>
<dbReference type="InterPro" id="IPR035906">
    <property type="entry name" value="MetI-like_sf"/>
</dbReference>
<evidence type="ECO:0000259" key="8">
    <source>
        <dbReference type="PROSITE" id="PS50928"/>
    </source>
</evidence>
<dbReference type="Pfam" id="PF00528">
    <property type="entry name" value="BPD_transp_1"/>
    <property type="match status" value="1"/>
</dbReference>
<dbReference type="Proteomes" id="UP001168883">
    <property type="component" value="Unassembled WGS sequence"/>
</dbReference>
<keyword evidence="4 7" id="KW-0812">Transmembrane</keyword>
<proteinExistence type="inferred from homology"/>
<dbReference type="PROSITE" id="PS50928">
    <property type="entry name" value="ABC_TM1"/>
    <property type="match status" value="1"/>
</dbReference>
<feature type="transmembrane region" description="Helical" evidence="7">
    <location>
        <begin position="109"/>
        <end position="135"/>
    </location>
</feature>
<dbReference type="EMBL" id="JAUMKJ010000032">
    <property type="protein sequence ID" value="MDO3679872.1"/>
    <property type="molecule type" value="Genomic_DNA"/>
</dbReference>
<keyword evidence="3" id="KW-1003">Cell membrane</keyword>
<feature type="transmembrane region" description="Helical" evidence="7">
    <location>
        <begin position="141"/>
        <end position="162"/>
    </location>
</feature>
<evidence type="ECO:0000256" key="5">
    <source>
        <dbReference type="ARBA" id="ARBA00022989"/>
    </source>
</evidence>
<organism evidence="9 10">
    <name type="scientific">Paenibacillus ehimensis</name>
    <dbReference type="NCBI Taxonomy" id="79264"/>
    <lineage>
        <taxon>Bacteria</taxon>
        <taxon>Bacillati</taxon>
        <taxon>Bacillota</taxon>
        <taxon>Bacilli</taxon>
        <taxon>Bacillales</taxon>
        <taxon>Paenibacillaceae</taxon>
        <taxon>Paenibacillus</taxon>
    </lineage>
</organism>
<feature type="transmembrane region" description="Helical" evidence="7">
    <location>
        <begin position="183"/>
        <end position="206"/>
    </location>
</feature>
<reference evidence="9" key="1">
    <citation type="submission" date="2023-07" db="EMBL/GenBank/DDBJ databases">
        <authorList>
            <person name="Aktuganov G."/>
            <person name="Boyko T."/>
            <person name="Delegan Y."/>
            <person name="Galimzianova N."/>
            <person name="Gilvanova E."/>
            <person name="Korobov V."/>
            <person name="Kuzmina L."/>
            <person name="Melentiev A."/>
            <person name="Milman P."/>
            <person name="Ryabova A."/>
            <person name="Stupak E."/>
            <person name="Yasakov T."/>
            <person name="Zharikova N."/>
            <person name="Zhurenko E."/>
        </authorList>
    </citation>
    <scope>NUCLEOTIDE SEQUENCE</scope>
    <source>
        <strain evidence="9">IB-739</strain>
    </source>
</reference>
<dbReference type="PANTHER" id="PTHR43744">
    <property type="entry name" value="ABC TRANSPORTER PERMEASE PROTEIN MG189-RELATED-RELATED"/>
    <property type="match status" value="1"/>
</dbReference>
<feature type="transmembrane region" description="Helical" evidence="7">
    <location>
        <begin position="71"/>
        <end position="97"/>
    </location>
</feature>
<keyword evidence="10" id="KW-1185">Reference proteome</keyword>
<dbReference type="RefSeq" id="WP_025848301.1">
    <property type="nucleotide sequence ID" value="NZ_JARLKN010000033.1"/>
</dbReference>
<evidence type="ECO:0000256" key="4">
    <source>
        <dbReference type="ARBA" id="ARBA00022692"/>
    </source>
</evidence>
<dbReference type="SUPFAM" id="SSF161098">
    <property type="entry name" value="MetI-like"/>
    <property type="match status" value="1"/>
</dbReference>
<feature type="domain" description="ABC transmembrane type-1" evidence="8">
    <location>
        <begin position="72"/>
        <end position="262"/>
    </location>
</feature>
<keyword evidence="2 7" id="KW-0813">Transport</keyword>
<gene>
    <name evidence="9" type="ORF">Q3C12_22945</name>
</gene>
<dbReference type="CDD" id="cd06261">
    <property type="entry name" value="TM_PBP2"/>
    <property type="match status" value="1"/>
</dbReference>
<feature type="transmembrane region" description="Helical" evidence="7">
    <location>
        <begin position="241"/>
        <end position="262"/>
    </location>
</feature>
<comment type="caution">
    <text evidence="9">The sequence shown here is derived from an EMBL/GenBank/DDBJ whole genome shotgun (WGS) entry which is preliminary data.</text>
</comment>
<sequence>MSNQSKVIFIGIAVIILAFWAVITVIPLYWMIIGSFQDSLASAVFKPQMIPDIWSVAPYERFFMKNNAVQWLLNSLFVSSVLTVTNLLFASMAGYAFAKLKFPGSNSIFWVLLGTMMIPAQVTLIPLYVLVINVFDLADTYTAMIIPTLVSVGNIFLMKQYMSTLPTSLIHAARIDACSEFGIFYKIILPMAKPGLAVLAIFTFVANWNDFFWPFLVTRSSEMRTIQVGLASFKFAESTDYGAIMAGATIGALPMIILFFALQKYFLQGITIGAVKG</sequence>
<dbReference type="PANTHER" id="PTHR43744:SF12">
    <property type="entry name" value="ABC TRANSPORTER PERMEASE PROTEIN MG189-RELATED"/>
    <property type="match status" value="1"/>
</dbReference>
<keyword evidence="5 7" id="KW-1133">Transmembrane helix</keyword>
<evidence type="ECO:0000313" key="9">
    <source>
        <dbReference type="EMBL" id="MDO3679872.1"/>
    </source>
</evidence>
<evidence type="ECO:0000313" key="10">
    <source>
        <dbReference type="Proteomes" id="UP001168883"/>
    </source>
</evidence>
<dbReference type="Gene3D" id="1.10.3720.10">
    <property type="entry name" value="MetI-like"/>
    <property type="match status" value="1"/>
</dbReference>
<name>A0ABT8VFW5_9BACL</name>
<protein>
    <submittedName>
        <fullName evidence="9">Carbohydrate ABC transporter permease</fullName>
    </submittedName>
</protein>
<comment type="subcellular location">
    <subcellularLocation>
        <location evidence="1 7">Cell membrane</location>
        <topology evidence="1 7">Multi-pass membrane protein</topology>
    </subcellularLocation>
</comment>